<name>A0A557S4T0_9GAMM</name>
<keyword evidence="7" id="KW-0436">Ligase</keyword>
<evidence type="ECO:0000256" key="2">
    <source>
        <dbReference type="ARBA" id="ARBA00022692"/>
    </source>
</evidence>
<evidence type="ECO:0000313" key="7">
    <source>
        <dbReference type="EMBL" id="TVO72413.1"/>
    </source>
</evidence>
<dbReference type="AlphaFoldDB" id="A0A557S4T0"/>
<keyword evidence="8" id="KW-1185">Reference proteome</keyword>
<protein>
    <submittedName>
        <fullName evidence="7">O-antigen ligase family protein</fullName>
    </submittedName>
</protein>
<evidence type="ECO:0000313" key="8">
    <source>
        <dbReference type="Proteomes" id="UP000316649"/>
    </source>
</evidence>
<evidence type="ECO:0000256" key="5">
    <source>
        <dbReference type="SAM" id="Phobius"/>
    </source>
</evidence>
<organism evidence="7 8">
    <name type="scientific">Sedimenticola selenatireducens</name>
    <dbReference type="NCBI Taxonomy" id="191960"/>
    <lineage>
        <taxon>Bacteria</taxon>
        <taxon>Pseudomonadati</taxon>
        <taxon>Pseudomonadota</taxon>
        <taxon>Gammaproteobacteria</taxon>
        <taxon>Chromatiales</taxon>
        <taxon>Sedimenticolaceae</taxon>
        <taxon>Sedimenticola</taxon>
    </lineage>
</organism>
<evidence type="ECO:0000259" key="6">
    <source>
        <dbReference type="Pfam" id="PF04932"/>
    </source>
</evidence>
<keyword evidence="2 5" id="KW-0812">Transmembrane</keyword>
<feature type="transmembrane region" description="Helical" evidence="5">
    <location>
        <begin position="124"/>
        <end position="144"/>
    </location>
</feature>
<dbReference type="PANTHER" id="PTHR37422:SF21">
    <property type="entry name" value="EXOQ-LIKE PROTEIN"/>
    <property type="match status" value="1"/>
</dbReference>
<dbReference type="Pfam" id="PF04932">
    <property type="entry name" value="Wzy_C"/>
    <property type="match status" value="1"/>
</dbReference>
<feature type="domain" description="O-antigen ligase-related" evidence="6">
    <location>
        <begin position="195"/>
        <end position="348"/>
    </location>
</feature>
<comment type="subcellular location">
    <subcellularLocation>
        <location evidence="1">Membrane</location>
        <topology evidence="1">Multi-pass membrane protein</topology>
    </subcellularLocation>
</comment>
<keyword evidence="4 5" id="KW-0472">Membrane</keyword>
<evidence type="ECO:0000256" key="3">
    <source>
        <dbReference type="ARBA" id="ARBA00022989"/>
    </source>
</evidence>
<accession>A0A557S4T0</accession>
<reference evidence="7 8" key="1">
    <citation type="submission" date="2019-07" db="EMBL/GenBank/DDBJ databases">
        <title>The pathways for chlorine oxyanion respiration interact through the shared metabolite chlorate.</title>
        <authorList>
            <person name="Barnum T.P."/>
            <person name="Cheng Y."/>
            <person name="Hill K.A."/>
            <person name="Lucas L.N."/>
            <person name="Carlson H.K."/>
            <person name="Coates J.D."/>
        </authorList>
    </citation>
    <scope>NUCLEOTIDE SEQUENCE [LARGE SCALE GENOMIC DNA]</scope>
    <source>
        <strain evidence="7 8">BK-1</strain>
    </source>
</reference>
<feature type="transmembrane region" description="Helical" evidence="5">
    <location>
        <begin position="186"/>
        <end position="203"/>
    </location>
</feature>
<dbReference type="InterPro" id="IPR051533">
    <property type="entry name" value="WaaL-like"/>
</dbReference>
<feature type="transmembrane region" description="Helical" evidence="5">
    <location>
        <begin position="362"/>
        <end position="381"/>
    </location>
</feature>
<feature type="transmembrane region" description="Helical" evidence="5">
    <location>
        <begin position="336"/>
        <end position="355"/>
    </location>
</feature>
<dbReference type="Proteomes" id="UP000316649">
    <property type="component" value="Unassembled WGS sequence"/>
</dbReference>
<dbReference type="OrthoDB" id="8554812at2"/>
<feature type="transmembrane region" description="Helical" evidence="5">
    <location>
        <begin position="64"/>
        <end position="82"/>
    </location>
</feature>
<feature type="transmembrane region" description="Helical" evidence="5">
    <location>
        <begin position="94"/>
        <end position="112"/>
    </location>
</feature>
<sequence length="418" mass="47396">MNKMHRLFAKINLNESFWLTLLIASPILLLPVGRSAELPIAIMAIWGLIKLIKFKTELFSRAPIRHFSLLFLLIWLPIMLSYPDSFSANQTLRVGASYLRFYLAGIFIIDTLNRHPIAQNVIKTVSWFLLFLLADALIQFIFGFDIIGYPYDGDRINGIFGDDLKLGLTISLLASFLLIQTQKSHWMLKGVAWGLLVLIILLSGSRASWVMFAVSLAGLFFFQTYNNRHLALRYGLIILIALPIGAIATYHSSYYVQQRIDQTLLLFKGDVESADIALSTRLPLWRNALVMFQDKPINGIGVRAYRDVYLQYAPDDDYYRLNKIAPTHIHQMILEVGTETGSIGLLGLLAFYFVLMKRLFKGGFTTPISAVFSIGVLAATFPINTHLALYSSFWGMLLWWLIAQHCATLGYKKAERPE</sequence>
<dbReference type="PANTHER" id="PTHR37422">
    <property type="entry name" value="TEICHURONIC ACID BIOSYNTHESIS PROTEIN TUAE"/>
    <property type="match status" value="1"/>
</dbReference>
<dbReference type="GO" id="GO:0016020">
    <property type="term" value="C:membrane"/>
    <property type="evidence" value="ECO:0007669"/>
    <property type="project" value="UniProtKB-SubCell"/>
</dbReference>
<evidence type="ECO:0000256" key="4">
    <source>
        <dbReference type="ARBA" id="ARBA00023136"/>
    </source>
</evidence>
<evidence type="ECO:0000256" key="1">
    <source>
        <dbReference type="ARBA" id="ARBA00004141"/>
    </source>
</evidence>
<proteinExistence type="predicted"/>
<feature type="transmembrane region" description="Helical" evidence="5">
    <location>
        <begin position="36"/>
        <end position="52"/>
    </location>
</feature>
<dbReference type="EMBL" id="VMNH01000016">
    <property type="protein sequence ID" value="TVO72413.1"/>
    <property type="molecule type" value="Genomic_DNA"/>
</dbReference>
<keyword evidence="3 5" id="KW-1133">Transmembrane helix</keyword>
<gene>
    <name evidence="7" type="ORF">FHP88_12510</name>
</gene>
<dbReference type="GO" id="GO:0016874">
    <property type="term" value="F:ligase activity"/>
    <property type="evidence" value="ECO:0007669"/>
    <property type="project" value="UniProtKB-KW"/>
</dbReference>
<dbReference type="InterPro" id="IPR007016">
    <property type="entry name" value="O-antigen_ligase-rel_domated"/>
</dbReference>
<comment type="caution">
    <text evidence="7">The sequence shown here is derived from an EMBL/GenBank/DDBJ whole genome shotgun (WGS) entry which is preliminary data.</text>
</comment>
<feature type="transmembrane region" description="Helical" evidence="5">
    <location>
        <begin position="232"/>
        <end position="251"/>
    </location>
</feature>